<organism evidence="1 2">
    <name type="scientific">Tenacibaculum skagerrakense</name>
    <dbReference type="NCBI Taxonomy" id="186571"/>
    <lineage>
        <taxon>Bacteria</taxon>
        <taxon>Pseudomonadati</taxon>
        <taxon>Bacteroidota</taxon>
        <taxon>Flavobacteriia</taxon>
        <taxon>Flavobacteriales</taxon>
        <taxon>Flavobacteriaceae</taxon>
        <taxon>Tenacibaculum</taxon>
    </lineage>
</organism>
<dbReference type="RefSeq" id="WP_165915753.1">
    <property type="nucleotide sequence ID" value="NZ_SLXM01000012.1"/>
</dbReference>
<sequence>MNTYEKWQELEEDRAFWEAKRETQESAKKRKNNAVKRKIIKKVRYEN</sequence>
<comment type="caution">
    <text evidence="1">The sequence shown here is derived from an EMBL/GenBank/DDBJ whole genome shotgun (WGS) entry which is preliminary data.</text>
</comment>
<proteinExistence type="predicted"/>
<name>A0A4R2NMD2_9FLAO</name>
<reference evidence="1 2" key="1">
    <citation type="submission" date="2019-03" db="EMBL/GenBank/DDBJ databases">
        <title>Genomic Encyclopedia of Type Strains, Phase IV (KMG-IV): sequencing the most valuable type-strain genomes for metagenomic binning, comparative biology and taxonomic classification.</title>
        <authorList>
            <person name="Goeker M."/>
        </authorList>
    </citation>
    <scope>NUCLEOTIDE SEQUENCE [LARGE SCALE GENOMIC DNA]</scope>
    <source>
        <strain evidence="1 2">DSM 14836</strain>
    </source>
</reference>
<dbReference type="EMBL" id="SLXM01000012">
    <property type="protein sequence ID" value="TCP22404.1"/>
    <property type="molecule type" value="Genomic_DNA"/>
</dbReference>
<gene>
    <name evidence="1" type="ORF">EV195_11253</name>
</gene>
<protein>
    <submittedName>
        <fullName evidence="1">Uncharacterized protein</fullName>
    </submittedName>
</protein>
<evidence type="ECO:0000313" key="2">
    <source>
        <dbReference type="Proteomes" id="UP000294564"/>
    </source>
</evidence>
<dbReference type="Proteomes" id="UP000294564">
    <property type="component" value="Unassembled WGS sequence"/>
</dbReference>
<evidence type="ECO:0000313" key="1">
    <source>
        <dbReference type="EMBL" id="TCP22404.1"/>
    </source>
</evidence>
<dbReference type="AlphaFoldDB" id="A0A4R2NMD2"/>
<accession>A0A4R2NMD2</accession>
<keyword evidence="2" id="KW-1185">Reference proteome</keyword>